<name>A0A9D3XPF6_9SAUR</name>
<sequence>MKTEPLGKFQQAKLAKDQWTRPERIIKLRDEESLEESFTCVDGPVWKDEILRKDFNEVIPKAAGEKTQPQLRAGEMEEEEPSVTIKVDDQCWEWIKQLKSEYQKTRDQNCTSGNSPISCPFYEFDRGLGTELSMEPTMVRDNLASRNGALLSPESNMGTAGSQQQAPSEEHEVTLFLKPVPEKAVVQDQQQTLDPSPMSIL</sequence>
<gene>
    <name evidence="2" type="ORF">KIL84_017978</name>
</gene>
<proteinExistence type="predicted"/>
<feature type="compositionally biased region" description="Polar residues" evidence="1">
    <location>
        <begin position="153"/>
        <end position="167"/>
    </location>
</feature>
<dbReference type="EMBL" id="JAHDVG010000463">
    <property type="protein sequence ID" value="KAH1185229.1"/>
    <property type="molecule type" value="Genomic_DNA"/>
</dbReference>
<comment type="caution">
    <text evidence="2">The sequence shown here is derived from an EMBL/GenBank/DDBJ whole genome shotgun (WGS) entry which is preliminary data.</text>
</comment>
<reference evidence="2" key="1">
    <citation type="submission" date="2021-09" db="EMBL/GenBank/DDBJ databases">
        <title>The genome of Mauremys mutica provides insights into the evolution of semi-aquatic lifestyle.</title>
        <authorList>
            <person name="Gong S."/>
            <person name="Gao Y."/>
        </authorList>
    </citation>
    <scope>NUCLEOTIDE SEQUENCE</scope>
    <source>
        <strain evidence="2">MM-2020</strain>
        <tissue evidence="2">Muscle</tissue>
    </source>
</reference>
<organism evidence="2 3">
    <name type="scientific">Mauremys mutica</name>
    <name type="common">yellowpond turtle</name>
    <dbReference type="NCBI Taxonomy" id="74926"/>
    <lineage>
        <taxon>Eukaryota</taxon>
        <taxon>Metazoa</taxon>
        <taxon>Chordata</taxon>
        <taxon>Craniata</taxon>
        <taxon>Vertebrata</taxon>
        <taxon>Euteleostomi</taxon>
        <taxon>Archelosauria</taxon>
        <taxon>Testudinata</taxon>
        <taxon>Testudines</taxon>
        <taxon>Cryptodira</taxon>
        <taxon>Durocryptodira</taxon>
        <taxon>Testudinoidea</taxon>
        <taxon>Geoemydidae</taxon>
        <taxon>Geoemydinae</taxon>
        <taxon>Mauremys</taxon>
    </lineage>
</organism>
<keyword evidence="3" id="KW-1185">Reference proteome</keyword>
<accession>A0A9D3XPF6</accession>
<dbReference type="AlphaFoldDB" id="A0A9D3XPF6"/>
<feature type="region of interest" description="Disordered" evidence="1">
    <location>
        <begin position="61"/>
        <end position="82"/>
    </location>
</feature>
<evidence type="ECO:0000256" key="1">
    <source>
        <dbReference type="SAM" id="MobiDB-lite"/>
    </source>
</evidence>
<evidence type="ECO:0000313" key="3">
    <source>
        <dbReference type="Proteomes" id="UP000827986"/>
    </source>
</evidence>
<feature type="region of interest" description="Disordered" evidence="1">
    <location>
        <begin position="152"/>
        <end position="174"/>
    </location>
</feature>
<evidence type="ECO:0000313" key="2">
    <source>
        <dbReference type="EMBL" id="KAH1185229.1"/>
    </source>
</evidence>
<dbReference type="Proteomes" id="UP000827986">
    <property type="component" value="Unassembled WGS sequence"/>
</dbReference>
<protein>
    <submittedName>
        <fullName evidence="2">Uncharacterized protein</fullName>
    </submittedName>
</protein>